<evidence type="ECO:0000313" key="7">
    <source>
        <dbReference type="Proteomes" id="UP000054549"/>
    </source>
</evidence>
<dbReference type="GO" id="GO:0005768">
    <property type="term" value="C:endosome"/>
    <property type="evidence" value="ECO:0007669"/>
    <property type="project" value="TreeGrafter"/>
</dbReference>
<organism evidence="6 7">
    <name type="scientific">Amanita muscaria (strain Koide BX008)</name>
    <dbReference type="NCBI Taxonomy" id="946122"/>
    <lineage>
        <taxon>Eukaryota</taxon>
        <taxon>Fungi</taxon>
        <taxon>Dikarya</taxon>
        <taxon>Basidiomycota</taxon>
        <taxon>Agaricomycotina</taxon>
        <taxon>Agaricomycetes</taxon>
        <taxon>Agaricomycetidae</taxon>
        <taxon>Agaricales</taxon>
        <taxon>Pluteineae</taxon>
        <taxon>Amanitaceae</taxon>
        <taxon>Amanita</taxon>
    </lineage>
</organism>
<dbReference type="Proteomes" id="UP000054549">
    <property type="component" value="Unassembled WGS sequence"/>
</dbReference>
<evidence type="ECO:0000256" key="2">
    <source>
        <dbReference type="ARBA" id="ARBA00013807"/>
    </source>
</evidence>
<dbReference type="InterPro" id="IPR018791">
    <property type="entry name" value="UV_resistance/autophagy_Atg14"/>
</dbReference>
<dbReference type="InParanoid" id="A0A0C2TDB4"/>
<dbReference type="GO" id="GO:0000149">
    <property type="term" value="F:SNARE binding"/>
    <property type="evidence" value="ECO:0007669"/>
    <property type="project" value="TreeGrafter"/>
</dbReference>
<evidence type="ECO:0000256" key="3">
    <source>
        <dbReference type="ARBA" id="ARBA00023054"/>
    </source>
</evidence>
<dbReference type="GO" id="GO:0000323">
    <property type="term" value="C:lytic vacuole"/>
    <property type="evidence" value="ECO:0007669"/>
    <property type="project" value="TreeGrafter"/>
</dbReference>
<comment type="similarity">
    <text evidence="1">Belongs to the ATG14 family.</text>
</comment>
<dbReference type="GO" id="GO:0032991">
    <property type="term" value="C:protein-containing complex"/>
    <property type="evidence" value="ECO:0007669"/>
    <property type="project" value="UniProtKB-ARBA"/>
</dbReference>
<dbReference type="GO" id="GO:0035493">
    <property type="term" value="P:SNARE complex assembly"/>
    <property type="evidence" value="ECO:0007669"/>
    <property type="project" value="TreeGrafter"/>
</dbReference>
<sequence length="481" mass="52476">MDCKTCELSQRQFYCDSCIRTHLRDLRRQIQHFSIDRDEQLLRSSRALDTVSLARVQRADVSSHQQQLDQVQAGLVKLRKENDKRRDRLRLLRESLATRRRNISAAKLVHSSSTTTAASTAAASTQQPTPSLGVNGSTAILSLAHIQSASRERQELTALSITISRARSGLVQELVEVFNVVEAGGRPPIGGKPGTKGEWKIGDLVLPVPGDMRRYPPDHINAVMTHTIHFLSLLTFYLGVKLPFQISWTSGKLGVGQPWIGAGNGPETGGWARWTSKHCLHVSASVPSIPPSTIIEQSSSSPPNLSTLSPSSPPGNQSILQESTYHEQPSPHDSGTGGSSFMTALAMLIYNVTYLAFTQGVDIPLNQAGDLLSNLWRVCCSAELGKKSHETTPLLSSPTPATFPLEFSQLLQATTANPSSRGRFMKHVPHNPPRSRSTPTSTAAAAAGRTLMHSSTDYILEEEDEGWNLVGARDGWEDPDE</sequence>
<protein>
    <recommendedName>
        <fullName evidence="2">Autophagy-related protein 14</fullName>
    </recommendedName>
</protein>
<dbReference type="OrthoDB" id="16772at2759"/>
<feature type="region of interest" description="Disordered" evidence="5">
    <location>
        <begin position="291"/>
        <end position="337"/>
    </location>
</feature>
<dbReference type="Pfam" id="PF10186">
    <property type="entry name" value="ATG14"/>
    <property type="match status" value="1"/>
</dbReference>
<gene>
    <name evidence="6" type="ORF">M378DRAFT_77583</name>
</gene>
<proteinExistence type="inferred from homology"/>
<feature type="compositionally biased region" description="Polar residues" evidence="5">
    <location>
        <begin position="315"/>
        <end position="333"/>
    </location>
</feature>
<feature type="compositionally biased region" description="Low complexity" evidence="5">
    <location>
        <begin position="434"/>
        <end position="444"/>
    </location>
</feature>
<dbReference type="PANTHER" id="PTHR15157">
    <property type="entry name" value="UV RADIATION RESISTANCE-ASSOCIATED GENE PROTEIN"/>
    <property type="match status" value="1"/>
</dbReference>
<dbReference type="AlphaFoldDB" id="A0A0C2TDB4"/>
<evidence type="ECO:0000256" key="5">
    <source>
        <dbReference type="SAM" id="MobiDB-lite"/>
    </source>
</evidence>
<name>A0A0C2TDB4_AMAMK</name>
<feature type="coiled-coil region" evidence="4">
    <location>
        <begin position="61"/>
        <end position="95"/>
    </location>
</feature>
<evidence type="ECO:0000256" key="1">
    <source>
        <dbReference type="ARBA" id="ARBA00009574"/>
    </source>
</evidence>
<evidence type="ECO:0000313" key="6">
    <source>
        <dbReference type="EMBL" id="KIL64814.1"/>
    </source>
</evidence>
<keyword evidence="3 4" id="KW-0175">Coiled coil</keyword>
<dbReference type="EMBL" id="KN818246">
    <property type="protein sequence ID" value="KIL64814.1"/>
    <property type="molecule type" value="Genomic_DNA"/>
</dbReference>
<keyword evidence="7" id="KW-1185">Reference proteome</keyword>
<accession>A0A0C2TDB4</accession>
<feature type="region of interest" description="Disordered" evidence="5">
    <location>
        <begin position="418"/>
        <end position="444"/>
    </location>
</feature>
<dbReference type="STRING" id="946122.A0A0C2TDB4"/>
<evidence type="ECO:0000256" key="4">
    <source>
        <dbReference type="SAM" id="Coils"/>
    </source>
</evidence>
<dbReference type="HOGENOM" id="CLU_015679_0_0_1"/>
<feature type="compositionally biased region" description="Low complexity" evidence="5">
    <location>
        <begin position="298"/>
        <end position="310"/>
    </location>
</feature>
<reference evidence="6 7" key="1">
    <citation type="submission" date="2014-04" db="EMBL/GenBank/DDBJ databases">
        <title>Evolutionary Origins and Diversification of the Mycorrhizal Mutualists.</title>
        <authorList>
            <consortium name="DOE Joint Genome Institute"/>
            <consortium name="Mycorrhizal Genomics Consortium"/>
            <person name="Kohler A."/>
            <person name="Kuo A."/>
            <person name="Nagy L.G."/>
            <person name="Floudas D."/>
            <person name="Copeland A."/>
            <person name="Barry K.W."/>
            <person name="Cichocki N."/>
            <person name="Veneault-Fourrey C."/>
            <person name="LaButti K."/>
            <person name="Lindquist E.A."/>
            <person name="Lipzen A."/>
            <person name="Lundell T."/>
            <person name="Morin E."/>
            <person name="Murat C."/>
            <person name="Riley R."/>
            <person name="Ohm R."/>
            <person name="Sun H."/>
            <person name="Tunlid A."/>
            <person name="Henrissat B."/>
            <person name="Grigoriev I.V."/>
            <person name="Hibbett D.S."/>
            <person name="Martin F."/>
        </authorList>
    </citation>
    <scope>NUCLEOTIDE SEQUENCE [LARGE SCALE GENOMIC DNA]</scope>
    <source>
        <strain evidence="6 7">Koide BX008</strain>
    </source>
</reference>
<dbReference type="PANTHER" id="PTHR15157:SF13">
    <property type="entry name" value="AUTOPHAGY-RELATED PROTEIN 14"/>
    <property type="match status" value="1"/>
</dbReference>